<reference evidence="1 2" key="1">
    <citation type="journal article" date="2023" name="ACS Omega">
        <title>Identification of the Neoaspergillic Acid Biosynthesis Gene Cluster by Establishing an In Vitro CRISPR-Ribonucleoprotein Genetic System in Aspergillus melleus.</title>
        <authorList>
            <person name="Yuan B."/>
            <person name="Grau M.F."/>
            <person name="Murata R.M."/>
            <person name="Torok T."/>
            <person name="Venkateswaran K."/>
            <person name="Stajich J.E."/>
            <person name="Wang C.C.C."/>
        </authorList>
    </citation>
    <scope>NUCLEOTIDE SEQUENCE [LARGE SCALE GENOMIC DNA]</scope>
    <source>
        <strain evidence="1 2">IMV 1140</strain>
    </source>
</reference>
<name>A0ACC3BF85_9EURO</name>
<keyword evidence="2" id="KW-1185">Reference proteome</keyword>
<comment type="caution">
    <text evidence="1">The sequence shown here is derived from an EMBL/GenBank/DDBJ whole genome shotgun (WGS) entry which is preliminary data.</text>
</comment>
<evidence type="ECO:0000313" key="1">
    <source>
        <dbReference type="EMBL" id="KAK1149251.1"/>
    </source>
</evidence>
<gene>
    <name evidence="1" type="ORF">N8T08_006472</name>
</gene>
<proteinExistence type="predicted"/>
<dbReference type="EMBL" id="JAOPJF010000004">
    <property type="protein sequence ID" value="KAK1149251.1"/>
    <property type="molecule type" value="Genomic_DNA"/>
</dbReference>
<evidence type="ECO:0000313" key="2">
    <source>
        <dbReference type="Proteomes" id="UP001177260"/>
    </source>
</evidence>
<sequence>MPSRAESMTRIFPGTASPLICNAPMAGATNAALAVAVTQAGGLGFISGGANFTKDSEDVKQFRAQLDLIREQFLAKTPLPVGIGALTMKADSWTDDFISLVAEYQPAAVWLFGNERRDQHQRLISGLKTVGRRWDLQVIAQVGNVSTAREAMHDGIDILAVQGTDAGGHQFRQGAGLMTVLPEVCDMLAAEFPGKRVPVLAAGGIMDGRGAAAALALGADGIVMGTRFLGTKECPWTDEIKARLLAADNGASATAKSPLHDVVTGMKSFWPGQYDGRALTTKSFEQALAGADEEEVIARYKETLLGTDGHLHKVIWADAGAVQRLPAAAGPVYEGRLAAANIKQGRLAQWQGA</sequence>
<organism evidence="1 2">
    <name type="scientific">Aspergillus melleus</name>
    <dbReference type="NCBI Taxonomy" id="138277"/>
    <lineage>
        <taxon>Eukaryota</taxon>
        <taxon>Fungi</taxon>
        <taxon>Dikarya</taxon>
        <taxon>Ascomycota</taxon>
        <taxon>Pezizomycotina</taxon>
        <taxon>Eurotiomycetes</taxon>
        <taxon>Eurotiomycetidae</taxon>
        <taxon>Eurotiales</taxon>
        <taxon>Aspergillaceae</taxon>
        <taxon>Aspergillus</taxon>
        <taxon>Aspergillus subgen. Circumdati</taxon>
    </lineage>
</organism>
<protein>
    <submittedName>
        <fullName evidence="1">Uncharacterized protein</fullName>
    </submittedName>
</protein>
<dbReference type="Proteomes" id="UP001177260">
    <property type="component" value="Unassembled WGS sequence"/>
</dbReference>
<accession>A0ACC3BF85</accession>